<comment type="subcellular location">
    <subcellularLocation>
        <location evidence="1">Membrane</location>
    </subcellularLocation>
</comment>
<feature type="transmembrane region" description="Helical" evidence="5">
    <location>
        <begin position="90"/>
        <end position="107"/>
    </location>
</feature>
<dbReference type="Gene3D" id="1.20.1070.10">
    <property type="entry name" value="Rhodopsin 7-helix transmembrane proteins"/>
    <property type="match status" value="1"/>
</dbReference>
<evidence type="ECO:0000313" key="8">
    <source>
        <dbReference type="Proteomes" id="UP001519460"/>
    </source>
</evidence>
<accession>A0ABD0J9M9</accession>
<evidence type="ECO:0000259" key="6">
    <source>
        <dbReference type="PROSITE" id="PS50262"/>
    </source>
</evidence>
<evidence type="ECO:0000256" key="2">
    <source>
        <dbReference type="ARBA" id="ARBA00022692"/>
    </source>
</evidence>
<dbReference type="SUPFAM" id="SSF81321">
    <property type="entry name" value="Family A G protein-coupled receptor-like"/>
    <property type="match status" value="1"/>
</dbReference>
<keyword evidence="8" id="KW-1185">Reference proteome</keyword>
<keyword evidence="2 5" id="KW-0812">Transmembrane</keyword>
<dbReference type="GO" id="GO:0016020">
    <property type="term" value="C:membrane"/>
    <property type="evidence" value="ECO:0007669"/>
    <property type="project" value="UniProtKB-SubCell"/>
</dbReference>
<sequence>MDTSPDTDFIPFQTDFTPNTTAAVSDADTVDPVSNVSVAQEAEFTAHVEYQVARWLLLVYRPTCAAFGMTGNILSIIVVMTTSLRHSPTAVYMVTLAALDWVLSVFAC</sequence>
<protein>
    <recommendedName>
        <fullName evidence="6">G-protein coupled receptors family 1 profile domain-containing protein</fullName>
    </recommendedName>
</protein>
<evidence type="ECO:0000256" key="1">
    <source>
        <dbReference type="ARBA" id="ARBA00004370"/>
    </source>
</evidence>
<comment type="caution">
    <text evidence="7">The sequence shown here is derived from an EMBL/GenBank/DDBJ whole genome shotgun (WGS) entry which is preliminary data.</text>
</comment>
<reference evidence="7 8" key="1">
    <citation type="journal article" date="2023" name="Sci. Data">
        <title>Genome assembly of the Korean intertidal mud-creeper Batillaria attramentaria.</title>
        <authorList>
            <person name="Patra A.K."/>
            <person name="Ho P.T."/>
            <person name="Jun S."/>
            <person name="Lee S.J."/>
            <person name="Kim Y."/>
            <person name="Won Y.J."/>
        </authorList>
    </citation>
    <scope>NUCLEOTIDE SEQUENCE [LARGE SCALE GENOMIC DNA]</scope>
    <source>
        <strain evidence="7">Wonlab-2016</strain>
    </source>
</reference>
<dbReference type="InterPro" id="IPR017452">
    <property type="entry name" value="GPCR_Rhodpsn_7TM"/>
</dbReference>
<evidence type="ECO:0000256" key="3">
    <source>
        <dbReference type="ARBA" id="ARBA00022989"/>
    </source>
</evidence>
<dbReference type="AlphaFoldDB" id="A0ABD0J9M9"/>
<feature type="transmembrane region" description="Helical" evidence="5">
    <location>
        <begin position="64"/>
        <end position="84"/>
    </location>
</feature>
<dbReference type="Proteomes" id="UP001519460">
    <property type="component" value="Unassembled WGS sequence"/>
</dbReference>
<keyword evidence="4 5" id="KW-0472">Membrane</keyword>
<evidence type="ECO:0000313" key="7">
    <source>
        <dbReference type="EMBL" id="KAK7466700.1"/>
    </source>
</evidence>
<dbReference type="EMBL" id="JACVVK020000549">
    <property type="protein sequence ID" value="KAK7466700.1"/>
    <property type="molecule type" value="Genomic_DNA"/>
</dbReference>
<gene>
    <name evidence="7" type="ORF">BaRGS_00037187</name>
</gene>
<proteinExistence type="predicted"/>
<name>A0ABD0J9M9_9CAEN</name>
<evidence type="ECO:0000256" key="5">
    <source>
        <dbReference type="SAM" id="Phobius"/>
    </source>
</evidence>
<feature type="domain" description="G-protein coupled receptors family 1 profile" evidence="6">
    <location>
        <begin position="71"/>
        <end position="108"/>
    </location>
</feature>
<dbReference type="PROSITE" id="PS50262">
    <property type="entry name" value="G_PROTEIN_RECEP_F1_2"/>
    <property type="match status" value="1"/>
</dbReference>
<evidence type="ECO:0000256" key="4">
    <source>
        <dbReference type="ARBA" id="ARBA00023136"/>
    </source>
</evidence>
<keyword evidence="3 5" id="KW-1133">Transmembrane helix</keyword>
<organism evidence="7 8">
    <name type="scientific">Batillaria attramentaria</name>
    <dbReference type="NCBI Taxonomy" id="370345"/>
    <lineage>
        <taxon>Eukaryota</taxon>
        <taxon>Metazoa</taxon>
        <taxon>Spiralia</taxon>
        <taxon>Lophotrochozoa</taxon>
        <taxon>Mollusca</taxon>
        <taxon>Gastropoda</taxon>
        <taxon>Caenogastropoda</taxon>
        <taxon>Sorbeoconcha</taxon>
        <taxon>Cerithioidea</taxon>
        <taxon>Batillariidae</taxon>
        <taxon>Batillaria</taxon>
    </lineage>
</organism>